<dbReference type="EMBL" id="MGJA01000003">
    <property type="protein sequence ID" value="OGM98164.1"/>
    <property type="molecule type" value="Genomic_DNA"/>
</dbReference>
<evidence type="ECO:0000313" key="4">
    <source>
        <dbReference type="Proteomes" id="UP000178520"/>
    </source>
</evidence>
<dbReference type="GO" id="GO:0016757">
    <property type="term" value="F:glycosyltransferase activity"/>
    <property type="evidence" value="ECO:0007669"/>
    <property type="project" value="InterPro"/>
</dbReference>
<protein>
    <recommendedName>
        <fullName evidence="5">Glycosyl transferase family 1 domain-containing protein</fullName>
    </recommendedName>
</protein>
<comment type="caution">
    <text evidence="3">The sequence shown here is derived from an EMBL/GenBank/DDBJ whole genome shotgun (WGS) entry which is preliminary data.</text>
</comment>
<organism evidence="3 4">
    <name type="scientific">Candidatus Yanofskybacteria bacterium RIFCSPHIGHO2_01_FULL_41_21</name>
    <dbReference type="NCBI Taxonomy" id="1802660"/>
    <lineage>
        <taxon>Bacteria</taxon>
        <taxon>Candidatus Yanofskyibacteriota</taxon>
    </lineage>
</organism>
<dbReference type="InterPro" id="IPR001296">
    <property type="entry name" value="Glyco_trans_1"/>
</dbReference>
<dbReference type="InterPro" id="IPR050194">
    <property type="entry name" value="Glycosyltransferase_grp1"/>
</dbReference>
<evidence type="ECO:0008006" key="5">
    <source>
        <dbReference type="Google" id="ProtNLM"/>
    </source>
</evidence>
<reference evidence="3 4" key="1">
    <citation type="journal article" date="2016" name="Nat. Commun.">
        <title>Thousands of microbial genomes shed light on interconnected biogeochemical processes in an aquifer system.</title>
        <authorList>
            <person name="Anantharaman K."/>
            <person name="Brown C.T."/>
            <person name="Hug L.A."/>
            <person name="Sharon I."/>
            <person name="Castelle C.J."/>
            <person name="Probst A.J."/>
            <person name="Thomas B.C."/>
            <person name="Singh A."/>
            <person name="Wilkins M.J."/>
            <person name="Karaoz U."/>
            <person name="Brodie E.L."/>
            <person name="Williams K.H."/>
            <person name="Hubbard S.S."/>
            <person name="Banfield J.F."/>
        </authorList>
    </citation>
    <scope>NUCLEOTIDE SEQUENCE [LARGE SCALE GENOMIC DNA]</scope>
</reference>
<evidence type="ECO:0000259" key="2">
    <source>
        <dbReference type="Pfam" id="PF13439"/>
    </source>
</evidence>
<dbReference type="SUPFAM" id="SSF53756">
    <property type="entry name" value="UDP-Glycosyltransferase/glycogen phosphorylase"/>
    <property type="match status" value="1"/>
</dbReference>
<gene>
    <name evidence="3" type="ORF">A2735_00450</name>
</gene>
<dbReference type="Gene3D" id="3.40.50.2000">
    <property type="entry name" value="Glycogen Phosphorylase B"/>
    <property type="match status" value="2"/>
</dbReference>
<dbReference type="CDD" id="cd03801">
    <property type="entry name" value="GT4_PimA-like"/>
    <property type="match status" value="1"/>
</dbReference>
<accession>A0A1F8EB92</accession>
<dbReference type="Pfam" id="PF13439">
    <property type="entry name" value="Glyco_transf_4"/>
    <property type="match status" value="1"/>
</dbReference>
<dbReference type="Proteomes" id="UP000178520">
    <property type="component" value="Unassembled WGS sequence"/>
</dbReference>
<feature type="domain" description="Glycosyl transferase family 1" evidence="1">
    <location>
        <begin position="202"/>
        <end position="368"/>
    </location>
</feature>
<dbReference type="STRING" id="1802660.A2735_00450"/>
<evidence type="ECO:0000259" key="1">
    <source>
        <dbReference type="Pfam" id="PF00534"/>
    </source>
</evidence>
<dbReference type="PANTHER" id="PTHR45947">
    <property type="entry name" value="SULFOQUINOVOSYL TRANSFERASE SQD2"/>
    <property type="match status" value="1"/>
</dbReference>
<evidence type="ECO:0000313" key="3">
    <source>
        <dbReference type="EMBL" id="OGM98164.1"/>
    </source>
</evidence>
<dbReference type="PANTHER" id="PTHR45947:SF14">
    <property type="entry name" value="SLL1723 PROTEIN"/>
    <property type="match status" value="1"/>
</dbReference>
<dbReference type="Pfam" id="PF00534">
    <property type="entry name" value="Glycos_transf_1"/>
    <property type="match status" value="1"/>
</dbReference>
<name>A0A1F8EB92_9BACT</name>
<sequence>MKPLQNNILIATGIFSPDIGGPASYAQTLAMRLAESEKVTMVTYSSVWSSSADLKLPFRVVRIWAKWPKGIKHGIYFVKMLLEARNCGVIFALNAVSAGIPARFVARVFKRKFIVKIVGDSAWERAIGKGRTSLLLNDFQKVKRSGRARIMHALQFSVCKGAHMIIVPSEYLRNIVEGWGISKEKIKVVYNGSDFKPSLLSKEESKKKLGITGNVLFTWGRLVPWKGFRMLIKIMPKLAEINPFFKLVIVGSGPDKSILEAMIKNLRLERKVILAGRKNLEEVAEYLATADMAVLNSGYEGFSHQLLEAMIAGVPLITTNAGGNREIIHQGQNGIMVKYNDEFNLIEVIRAIWNNQELQDHFIAEGKKTASHFNVEKMFNETSALLKTQL</sequence>
<feature type="domain" description="Glycosyltransferase subfamily 4-like N-terminal" evidence="2">
    <location>
        <begin position="19"/>
        <end position="194"/>
    </location>
</feature>
<dbReference type="InterPro" id="IPR028098">
    <property type="entry name" value="Glyco_trans_4-like_N"/>
</dbReference>
<dbReference type="AlphaFoldDB" id="A0A1F8EB92"/>
<proteinExistence type="predicted"/>